<evidence type="ECO:0000256" key="4">
    <source>
        <dbReference type="ARBA" id="ARBA00035176"/>
    </source>
</evidence>
<sequence>MKRTTKKITLACQECFHKNYSINKSNDARLVINKYCKFCNKQTEHKEEK</sequence>
<keyword evidence="2 5" id="KW-0689">Ribosomal protein</keyword>
<evidence type="ECO:0000313" key="6">
    <source>
        <dbReference type="EMBL" id="AWX69534.1"/>
    </source>
</evidence>
<dbReference type="KEGG" id="mane:DP065_02095"/>
<gene>
    <name evidence="5 6" type="primary">rpmG</name>
    <name evidence="6" type="ORF">DP065_02095</name>
</gene>
<dbReference type="NCBIfam" id="TIGR01023">
    <property type="entry name" value="rpmG_bact"/>
    <property type="match status" value="1"/>
</dbReference>
<accession>A0A2Z4ND72</accession>
<reference evidence="7" key="1">
    <citation type="submission" date="2018-06" db="EMBL/GenBank/DDBJ databases">
        <title>Complete genome sequences of Mycoplasma anatis, M. anseris and M. cloacale type strains.</title>
        <authorList>
            <person name="Grozner D."/>
            <person name="Forro B."/>
            <person name="Sulyok K.M."/>
            <person name="Marton S."/>
            <person name="Kreizinger Z."/>
            <person name="Banyai K."/>
            <person name="Gyuranecz M."/>
        </authorList>
    </citation>
    <scope>NUCLEOTIDE SEQUENCE [LARGE SCALE GENOMIC DNA]</scope>
    <source>
        <strain evidence="7">ATCC 49234</strain>
    </source>
</reference>
<dbReference type="HAMAP" id="MF_00294">
    <property type="entry name" value="Ribosomal_bL33"/>
    <property type="match status" value="1"/>
</dbReference>
<evidence type="ECO:0000313" key="7">
    <source>
        <dbReference type="Proteomes" id="UP000250218"/>
    </source>
</evidence>
<dbReference type="InterPro" id="IPR001705">
    <property type="entry name" value="Ribosomal_bL33"/>
</dbReference>
<dbReference type="AlphaFoldDB" id="A0A2Z4ND72"/>
<protein>
    <recommendedName>
        <fullName evidence="4 5">Large ribosomal subunit protein bL33</fullName>
    </recommendedName>
</protein>
<dbReference type="InterPro" id="IPR038584">
    <property type="entry name" value="Ribosomal_bL33_sf"/>
</dbReference>
<evidence type="ECO:0000256" key="3">
    <source>
        <dbReference type="ARBA" id="ARBA00023274"/>
    </source>
</evidence>
<evidence type="ECO:0000256" key="5">
    <source>
        <dbReference type="HAMAP-Rule" id="MF_00294"/>
    </source>
</evidence>
<keyword evidence="7" id="KW-1185">Reference proteome</keyword>
<dbReference type="Proteomes" id="UP000250218">
    <property type="component" value="Chromosome"/>
</dbReference>
<comment type="similarity">
    <text evidence="1 5">Belongs to the bacterial ribosomal protein bL33 family.</text>
</comment>
<name>A0A2Z4ND72_9BACT</name>
<dbReference type="InterPro" id="IPR011332">
    <property type="entry name" value="Ribosomal_zn-bd"/>
</dbReference>
<dbReference type="GO" id="GO:0006412">
    <property type="term" value="P:translation"/>
    <property type="evidence" value="ECO:0007669"/>
    <property type="project" value="UniProtKB-UniRule"/>
</dbReference>
<dbReference type="EMBL" id="CP030140">
    <property type="protein sequence ID" value="AWX69534.1"/>
    <property type="molecule type" value="Genomic_DNA"/>
</dbReference>
<evidence type="ECO:0000256" key="1">
    <source>
        <dbReference type="ARBA" id="ARBA00007596"/>
    </source>
</evidence>
<dbReference type="SUPFAM" id="SSF57829">
    <property type="entry name" value="Zn-binding ribosomal proteins"/>
    <property type="match status" value="1"/>
</dbReference>
<dbReference type="Pfam" id="PF00471">
    <property type="entry name" value="Ribosomal_L33"/>
    <property type="match status" value="1"/>
</dbReference>
<evidence type="ECO:0000256" key="2">
    <source>
        <dbReference type="ARBA" id="ARBA00022980"/>
    </source>
</evidence>
<dbReference type="GO" id="GO:1990904">
    <property type="term" value="C:ribonucleoprotein complex"/>
    <property type="evidence" value="ECO:0007669"/>
    <property type="project" value="UniProtKB-KW"/>
</dbReference>
<dbReference type="RefSeq" id="WP_084274535.1">
    <property type="nucleotide sequence ID" value="NZ_CP030140.1"/>
</dbReference>
<keyword evidence="3 5" id="KW-0687">Ribonucleoprotein</keyword>
<dbReference type="GO" id="GO:0005737">
    <property type="term" value="C:cytoplasm"/>
    <property type="evidence" value="ECO:0007669"/>
    <property type="project" value="UniProtKB-ARBA"/>
</dbReference>
<dbReference type="GO" id="GO:0003735">
    <property type="term" value="F:structural constituent of ribosome"/>
    <property type="evidence" value="ECO:0007669"/>
    <property type="project" value="InterPro"/>
</dbReference>
<dbReference type="NCBIfam" id="NF001764">
    <property type="entry name" value="PRK00504.1"/>
    <property type="match status" value="1"/>
</dbReference>
<organism evidence="6 7">
    <name type="scientific">[Mycoplasma] anseris</name>
    <dbReference type="NCBI Taxonomy" id="92400"/>
    <lineage>
        <taxon>Bacteria</taxon>
        <taxon>Bacillati</taxon>
        <taxon>Mycoplasmatota</taxon>
        <taxon>Mycoplasmoidales</taxon>
        <taxon>Metamycoplasmataceae</taxon>
        <taxon>Metamycoplasma</taxon>
    </lineage>
</organism>
<proteinExistence type="inferred from homology"/>
<dbReference type="Gene3D" id="2.20.28.120">
    <property type="entry name" value="Ribosomal protein L33"/>
    <property type="match status" value="1"/>
</dbReference>
<dbReference type="GO" id="GO:0005840">
    <property type="term" value="C:ribosome"/>
    <property type="evidence" value="ECO:0007669"/>
    <property type="project" value="UniProtKB-KW"/>
</dbReference>